<dbReference type="Proteomes" id="UP000594638">
    <property type="component" value="Unassembled WGS sequence"/>
</dbReference>
<feature type="transmembrane region" description="Helical" evidence="2">
    <location>
        <begin position="43"/>
        <end position="61"/>
    </location>
</feature>
<keyword evidence="2" id="KW-0812">Transmembrane</keyword>
<evidence type="ECO:0000313" key="3">
    <source>
        <dbReference type="EMBL" id="CAA2981057.1"/>
    </source>
</evidence>
<comment type="caution">
    <text evidence="3">The sequence shown here is derived from an EMBL/GenBank/DDBJ whole genome shotgun (WGS) entry which is preliminary data.</text>
</comment>
<proteinExistence type="predicted"/>
<name>A0A8S0RMU1_OLEEU</name>
<gene>
    <name evidence="3" type="ORF">OLEA9_A114410</name>
</gene>
<protein>
    <submittedName>
        <fullName evidence="3">Uncharacterized protein</fullName>
    </submittedName>
</protein>
<accession>A0A8S0RMU1</accession>
<evidence type="ECO:0000313" key="4">
    <source>
        <dbReference type="Proteomes" id="UP000594638"/>
    </source>
</evidence>
<keyword evidence="4" id="KW-1185">Reference proteome</keyword>
<dbReference type="Gramene" id="OE9A114410T1">
    <property type="protein sequence ID" value="OE9A114410C1"/>
    <property type="gene ID" value="OE9A114410"/>
</dbReference>
<keyword evidence="2" id="KW-1133">Transmembrane helix</keyword>
<sequence length="204" mass="21877">MIPGKTATSHPVLYNFHSHAIEKGNQITSLSFEFSFTIMGKRALLFVVWFAVVVSVGWCWGEDATETAKLATGNMKARVEDSKQSAAETVPDVKEKAGSWADWAMNKLSEGFGSSENSAKDGAQKIKENVKYAASKSTDTLNSAAYETSKYASEKANDAAETTSKKIGNAKDYASEKAGQAMGTASDMANDAKEFGKGKAYKIA</sequence>
<dbReference type="AlphaFoldDB" id="A0A8S0RMU1"/>
<evidence type="ECO:0000256" key="2">
    <source>
        <dbReference type="SAM" id="Phobius"/>
    </source>
</evidence>
<dbReference type="OrthoDB" id="20872at2759"/>
<evidence type="ECO:0000256" key="1">
    <source>
        <dbReference type="SAM" id="MobiDB-lite"/>
    </source>
</evidence>
<reference evidence="3 4" key="1">
    <citation type="submission" date="2019-12" db="EMBL/GenBank/DDBJ databases">
        <authorList>
            <person name="Alioto T."/>
            <person name="Alioto T."/>
            <person name="Gomez Garrido J."/>
        </authorList>
    </citation>
    <scope>NUCLEOTIDE SEQUENCE [LARGE SCALE GENOMIC DNA]</scope>
</reference>
<feature type="region of interest" description="Disordered" evidence="1">
    <location>
        <begin position="152"/>
        <end position="172"/>
    </location>
</feature>
<keyword evidence="2" id="KW-0472">Membrane</keyword>
<dbReference type="Gene3D" id="6.10.140.1430">
    <property type="match status" value="1"/>
</dbReference>
<organism evidence="3 4">
    <name type="scientific">Olea europaea subsp. europaea</name>
    <dbReference type="NCBI Taxonomy" id="158383"/>
    <lineage>
        <taxon>Eukaryota</taxon>
        <taxon>Viridiplantae</taxon>
        <taxon>Streptophyta</taxon>
        <taxon>Embryophyta</taxon>
        <taxon>Tracheophyta</taxon>
        <taxon>Spermatophyta</taxon>
        <taxon>Magnoliopsida</taxon>
        <taxon>eudicotyledons</taxon>
        <taxon>Gunneridae</taxon>
        <taxon>Pentapetalae</taxon>
        <taxon>asterids</taxon>
        <taxon>lamiids</taxon>
        <taxon>Lamiales</taxon>
        <taxon>Oleaceae</taxon>
        <taxon>Oleeae</taxon>
        <taxon>Olea</taxon>
    </lineage>
</organism>
<dbReference type="EMBL" id="CACTIH010003662">
    <property type="protein sequence ID" value="CAA2981057.1"/>
    <property type="molecule type" value="Genomic_DNA"/>
</dbReference>